<keyword evidence="4" id="KW-1003">Cell membrane</keyword>
<comment type="caution">
    <text evidence="9">The sequence shown here is derived from an EMBL/GenBank/DDBJ whole genome shotgun (WGS) entry which is preliminary data.</text>
</comment>
<organism evidence="9 10">
    <name type="scientific">Saccharothrix hoggarensis</name>
    <dbReference type="NCBI Taxonomy" id="913853"/>
    <lineage>
        <taxon>Bacteria</taxon>
        <taxon>Bacillati</taxon>
        <taxon>Actinomycetota</taxon>
        <taxon>Actinomycetes</taxon>
        <taxon>Pseudonocardiales</taxon>
        <taxon>Pseudonocardiaceae</taxon>
        <taxon>Saccharothrix</taxon>
    </lineage>
</organism>
<comment type="similarity">
    <text evidence="2">Belongs to the auxin efflux carrier (TC 2.A.69) family.</text>
</comment>
<sequence>MSGVVGGFAPIWVLTAIGFLTARTNVLGERGEAVLGRFAFHLAMPAVLFTAQLSGDPAKLANRGLLAFVISTFVVGAVGVVVQWKVFRRSLPDQALGAMSGAYVNSGNLGIPVAVGVLGDSSFMVAVLLFQPVVVMPLVLAAVEVGSGRKGSALRTLALLPVRNPIILASLLGVACSALGVRLPRLVLEPLEALGAAGVPTALVVLGMSLNARRSPNPGGRAEPGVAVASKLLLHPLVTFLACVALDVTGPLRLAAVLCAALPTAQNVYVLARQYRPDARLPRDAVLVSTALSMVTLSVVALLLQ</sequence>
<dbReference type="InterPro" id="IPR038770">
    <property type="entry name" value="Na+/solute_symporter_sf"/>
</dbReference>
<feature type="transmembrane region" description="Helical" evidence="8">
    <location>
        <begin position="65"/>
        <end position="84"/>
    </location>
</feature>
<gene>
    <name evidence="9" type="ORF">ACFQ3T_29175</name>
</gene>
<keyword evidence="10" id="KW-1185">Reference proteome</keyword>
<proteinExistence type="inferred from homology"/>
<reference evidence="10" key="1">
    <citation type="journal article" date="2019" name="Int. J. Syst. Evol. Microbiol.">
        <title>The Global Catalogue of Microorganisms (GCM) 10K type strain sequencing project: providing services to taxonomists for standard genome sequencing and annotation.</title>
        <authorList>
            <consortium name="The Broad Institute Genomics Platform"/>
            <consortium name="The Broad Institute Genome Sequencing Center for Infectious Disease"/>
            <person name="Wu L."/>
            <person name="Ma J."/>
        </authorList>
    </citation>
    <scope>NUCLEOTIDE SEQUENCE [LARGE SCALE GENOMIC DNA]</scope>
    <source>
        <strain evidence="10">CCUG 60214</strain>
    </source>
</reference>
<feature type="transmembrane region" description="Helical" evidence="8">
    <location>
        <begin position="6"/>
        <end position="22"/>
    </location>
</feature>
<feature type="transmembrane region" description="Helical" evidence="8">
    <location>
        <begin position="232"/>
        <end position="248"/>
    </location>
</feature>
<name>A0ABW3R2E1_9PSEU</name>
<dbReference type="RefSeq" id="WP_380728036.1">
    <property type="nucleotide sequence ID" value="NZ_JBHTLK010000219.1"/>
</dbReference>
<accession>A0ABW3R2E1</accession>
<comment type="subcellular location">
    <subcellularLocation>
        <location evidence="1">Cell membrane</location>
        <topology evidence="1">Multi-pass membrane protein</topology>
    </subcellularLocation>
</comment>
<keyword evidence="3" id="KW-0813">Transport</keyword>
<evidence type="ECO:0000313" key="10">
    <source>
        <dbReference type="Proteomes" id="UP001597168"/>
    </source>
</evidence>
<evidence type="ECO:0000256" key="2">
    <source>
        <dbReference type="ARBA" id="ARBA00010145"/>
    </source>
</evidence>
<dbReference type="PANTHER" id="PTHR36838">
    <property type="entry name" value="AUXIN EFFLUX CARRIER FAMILY PROTEIN"/>
    <property type="match status" value="1"/>
</dbReference>
<feature type="transmembrane region" description="Helical" evidence="8">
    <location>
        <begin position="34"/>
        <end position="53"/>
    </location>
</feature>
<dbReference type="Gene3D" id="1.20.1530.20">
    <property type="match status" value="1"/>
</dbReference>
<dbReference type="EMBL" id="JBHTLK010000219">
    <property type="protein sequence ID" value="MFD1151222.1"/>
    <property type="molecule type" value="Genomic_DNA"/>
</dbReference>
<protein>
    <submittedName>
        <fullName evidence="9">AEC family transporter</fullName>
    </submittedName>
</protein>
<evidence type="ECO:0000256" key="4">
    <source>
        <dbReference type="ARBA" id="ARBA00022475"/>
    </source>
</evidence>
<feature type="transmembrane region" description="Helical" evidence="8">
    <location>
        <begin position="284"/>
        <end position="304"/>
    </location>
</feature>
<feature type="transmembrane region" description="Helical" evidence="8">
    <location>
        <begin position="123"/>
        <end position="143"/>
    </location>
</feature>
<evidence type="ECO:0000256" key="5">
    <source>
        <dbReference type="ARBA" id="ARBA00022692"/>
    </source>
</evidence>
<feature type="transmembrane region" description="Helical" evidence="8">
    <location>
        <begin position="193"/>
        <end position="212"/>
    </location>
</feature>
<keyword evidence="5 8" id="KW-0812">Transmembrane</keyword>
<feature type="transmembrane region" description="Helical" evidence="8">
    <location>
        <begin position="254"/>
        <end position="272"/>
    </location>
</feature>
<evidence type="ECO:0000256" key="6">
    <source>
        <dbReference type="ARBA" id="ARBA00022989"/>
    </source>
</evidence>
<evidence type="ECO:0000256" key="8">
    <source>
        <dbReference type="SAM" id="Phobius"/>
    </source>
</evidence>
<evidence type="ECO:0000256" key="3">
    <source>
        <dbReference type="ARBA" id="ARBA00022448"/>
    </source>
</evidence>
<feature type="transmembrane region" description="Helical" evidence="8">
    <location>
        <begin position="164"/>
        <end position="181"/>
    </location>
</feature>
<dbReference type="Proteomes" id="UP001597168">
    <property type="component" value="Unassembled WGS sequence"/>
</dbReference>
<dbReference type="Pfam" id="PF03547">
    <property type="entry name" value="Mem_trans"/>
    <property type="match status" value="1"/>
</dbReference>
<dbReference type="PANTHER" id="PTHR36838:SF3">
    <property type="entry name" value="TRANSPORTER AUXIN EFFLUX CARRIER EC FAMILY"/>
    <property type="match status" value="1"/>
</dbReference>
<keyword evidence="6 8" id="KW-1133">Transmembrane helix</keyword>
<keyword evidence="7 8" id="KW-0472">Membrane</keyword>
<evidence type="ECO:0000256" key="1">
    <source>
        <dbReference type="ARBA" id="ARBA00004651"/>
    </source>
</evidence>
<evidence type="ECO:0000256" key="7">
    <source>
        <dbReference type="ARBA" id="ARBA00023136"/>
    </source>
</evidence>
<feature type="transmembrane region" description="Helical" evidence="8">
    <location>
        <begin position="96"/>
        <end position="117"/>
    </location>
</feature>
<evidence type="ECO:0000313" key="9">
    <source>
        <dbReference type="EMBL" id="MFD1151222.1"/>
    </source>
</evidence>
<dbReference type="InterPro" id="IPR004776">
    <property type="entry name" value="Mem_transp_PIN-like"/>
</dbReference>